<reference evidence="2" key="1">
    <citation type="journal article" date="2014" name="Int. J. Syst. Evol. Microbiol.">
        <title>Complete genome sequence of Corynebacterium casei LMG S-19264T (=DSM 44701T), isolated from a smear-ripened cheese.</title>
        <authorList>
            <consortium name="US DOE Joint Genome Institute (JGI-PGF)"/>
            <person name="Walter F."/>
            <person name="Albersmeier A."/>
            <person name="Kalinowski J."/>
            <person name="Ruckert C."/>
        </authorList>
    </citation>
    <scope>NUCLEOTIDE SEQUENCE</scope>
    <source>
        <strain evidence="2">CGMCC 4.7368</strain>
    </source>
</reference>
<feature type="region of interest" description="Disordered" evidence="1">
    <location>
        <begin position="30"/>
        <end position="56"/>
    </location>
</feature>
<proteinExistence type="predicted"/>
<comment type="caution">
    <text evidence="2">The sequence shown here is derived from an EMBL/GenBank/DDBJ whole genome shotgun (WGS) entry which is preliminary data.</text>
</comment>
<dbReference type="AlphaFoldDB" id="A0A917Z1E7"/>
<gene>
    <name evidence="2" type="ORF">GCM10012289_33470</name>
</gene>
<reference evidence="2" key="2">
    <citation type="submission" date="2020-09" db="EMBL/GenBank/DDBJ databases">
        <authorList>
            <person name="Sun Q."/>
            <person name="Zhou Y."/>
        </authorList>
    </citation>
    <scope>NUCLEOTIDE SEQUENCE</scope>
    <source>
        <strain evidence="2">CGMCC 4.7368</strain>
    </source>
</reference>
<evidence type="ECO:0000313" key="2">
    <source>
        <dbReference type="EMBL" id="GGO70313.1"/>
    </source>
</evidence>
<dbReference type="Proteomes" id="UP000646523">
    <property type="component" value="Unassembled WGS sequence"/>
</dbReference>
<dbReference type="EMBL" id="BMNH01000008">
    <property type="protein sequence ID" value="GGO70313.1"/>
    <property type="molecule type" value="Genomic_DNA"/>
</dbReference>
<evidence type="ECO:0000256" key="1">
    <source>
        <dbReference type="SAM" id="MobiDB-lite"/>
    </source>
</evidence>
<name>A0A917Z1E7_9ACTN</name>
<accession>A0A917Z1E7</accession>
<evidence type="ECO:0000313" key="3">
    <source>
        <dbReference type="Proteomes" id="UP000646523"/>
    </source>
</evidence>
<keyword evidence="3" id="KW-1185">Reference proteome</keyword>
<protein>
    <submittedName>
        <fullName evidence="2">Uncharacterized protein</fullName>
    </submittedName>
</protein>
<organism evidence="2 3">
    <name type="scientific">Nonomuraea cavernae</name>
    <dbReference type="NCBI Taxonomy" id="2045107"/>
    <lineage>
        <taxon>Bacteria</taxon>
        <taxon>Bacillati</taxon>
        <taxon>Actinomycetota</taxon>
        <taxon>Actinomycetes</taxon>
        <taxon>Streptosporangiales</taxon>
        <taxon>Streptosporangiaceae</taxon>
        <taxon>Nonomuraea</taxon>
    </lineage>
</organism>
<sequence>MGLGASREPGPTVGIGRSVAAILPILARNAGQAKETSRRAAPSPLTKGAPPNAETWIQVQLSTRLRQA</sequence>